<dbReference type="EMBL" id="JADGJD010000413">
    <property type="protein sequence ID" value="KAJ3051284.1"/>
    <property type="molecule type" value="Genomic_DNA"/>
</dbReference>
<proteinExistence type="predicted"/>
<feature type="region of interest" description="Disordered" evidence="2">
    <location>
        <begin position="213"/>
        <end position="234"/>
    </location>
</feature>
<accession>A0AAD5SDG9</accession>
<dbReference type="Proteomes" id="UP001212841">
    <property type="component" value="Unassembled WGS sequence"/>
</dbReference>
<evidence type="ECO:0000256" key="1">
    <source>
        <dbReference type="SAM" id="Coils"/>
    </source>
</evidence>
<protein>
    <submittedName>
        <fullName evidence="3">Uncharacterized protein</fullName>
    </submittedName>
</protein>
<feature type="non-terminal residue" evidence="3">
    <location>
        <position position="357"/>
    </location>
</feature>
<dbReference type="InterPro" id="IPR032727">
    <property type="entry name" value="CLAMP"/>
</dbReference>
<evidence type="ECO:0000256" key="2">
    <source>
        <dbReference type="SAM" id="MobiDB-lite"/>
    </source>
</evidence>
<organism evidence="3 4">
    <name type="scientific">Rhizophlyctis rosea</name>
    <dbReference type="NCBI Taxonomy" id="64517"/>
    <lineage>
        <taxon>Eukaryota</taxon>
        <taxon>Fungi</taxon>
        <taxon>Fungi incertae sedis</taxon>
        <taxon>Chytridiomycota</taxon>
        <taxon>Chytridiomycota incertae sedis</taxon>
        <taxon>Chytridiomycetes</taxon>
        <taxon>Rhizophlyctidales</taxon>
        <taxon>Rhizophlyctidaceae</taxon>
        <taxon>Rhizophlyctis</taxon>
    </lineage>
</organism>
<keyword evidence="4" id="KW-1185">Reference proteome</keyword>
<reference evidence="3" key="1">
    <citation type="submission" date="2020-05" db="EMBL/GenBank/DDBJ databases">
        <title>Phylogenomic resolution of chytrid fungi.</title>
        <authorList>
            <person name="Stajich J.E."/>
            <person name="Amses K."/>
            <person name="Simmons R."/>
            <person name="Seto K."/>
            <person name="Myers J."/>
            <person name="Bonds A."/>
            <person name="Quandt C.A."/>
            <person name="Barry K."/>
            <person name="Liu P."/>
            <person name="Grigoriev I."/>
            <person name="Longcore J.E."/>
            <person name="James T.Y."/>
        </authorList>
    </citation>
    <scope>NUCLEOTIDE SEQUENCE</scope>
    <source>
        <strain evidence="3">JEL0318</strain>
    </source>
</reference>
<dbReference type="PANTHER" id="PTHR28457:SF1">
    <property type="entry name" value="CILIA- AND FLAGELLA-ASSOCIATED PROTEIN 119"/>
    <property type="match status" value="1"/>
</dbReference>
<feature type="region of interest" description="Disordered" evidence="2">
    <location>
        <begin position="1"/>
        <end position="72"/>
    </location>
</feature>
<evidence type="ECO:0000313" key="4">
    <source>
        <dbReference type="Proteomes" id="UP001212841"/>
    </source>
</evidence>
<keyword evidence="1" id="KW-0175">Coiled coil</keyword>
<evidence type="ECO:0000313" key="3">
    <source>
        <dbReference type="EMBL" id="KAJ3051284.1"/>
    </source>
</evidence>
<comment type="caution">
    <text evidence="3">The sequence shown here is derived from an EMBL/GenBank/DDBJ whole genome shotgun (WGS) entry which is preliminary data.</text>
</comment>
<feature type="coiled-coil region" evidence="1">
    <location>
        <begin position="313"/>
        <end position="353"/>
    </location>
</feature>
<dbReference type="Pfam" id="PF14769">
    <property type="entry name" value="CLAMP"/>
    <property type="match status" value="1"/>
</dbReference>
<name>A0AAD5SDG9_9FUNG</name>
<feature type="compositionally biased region" description="Polar residues" evidence="2">
    <location>
        <begin position="213"/>
        <end position="222"/>
    </location>
</feature>
<dbReference type="AlphaFoldDB" id="A0AAD5SDG9"/>
<gene>
    <name evidence="3" type="ORF">HK097_007745</name>
</gene>
<feature type="compositionally biased region" description="Polar residues" evidence="2">
    <location>
        <begin position="24"/>
        <end position="46"/>
    </location>
</feature>
<sequence length="357" mass="40385">MPPAATTQSKPAPPKNPSSKTLKHSASTTRPSNPSQDPSVPCNPSENAFEASGTPPRVRSRPPTASEERAYQAEQRRYDGLVLSLKDTLEVLGLIRDGRADDACALLRTVLNLQPPLPPPSDILVNPPRAEEVQPTQYEPHIEDESARGTILAQYYVDAIRHGYEIGLTFWQCAVWVTVFRDVHEEWISYCKSKKITDPKHCIRIFQSRITKTARPSSTSSHHPGGQAGDSRFPKLATPAVESRADSSPGPCFSSDQMVELAKYFVANYIQHIRLITFTFTQPQDIQFTRIVRFVEQKQQFQPLSGGIPEEEWEEYLRKVEEEEKERQEAIRREEERLRLEQEEKLKKELGEVAAPA</sequence>
<dbReference type="PANTHER" id="PTHR28457">
    <property type="entry name" value="COILED-COIL DOMAIN-CONTAINING PROTEIN 189"/>
    <property type="match status" value="1"/>
</dbReference>